<proteinExistence type="predicted"/>
<evidence type="ECO:0000313" key="1">
    <source>
        <dbReference type="EMBL" id="KAK1367923.1"/>
    </source>
</evidence>
<evidence type="ECO:0000313" key="2">
    <source>
        <dbReference type="Proteomes" id="UP001237642"/>
    </source>
</evidence>
<dbReference type="EMBL" id="JAUIZM010000008">
    <property type="protein sequence ID" value="KAK1367923.1"/>
    <property type="molecule type" value="Genomic_DNA"/>
</dbReference>
<dbReference type="Proteomes" id="UP001237642">
    <property type="component" value="Unassembled WGS sequence"/>
</dbReference>
<organism evidence="1 2">
    <name type="scientific">Heracleum sosnowskyi</name>
    <dbReference type="NCBI Taxonomy" id="360622"/>
    <lineage>
        <taxon>Eukaryota</taxon>
        <taxon>Viridiplantae</taxon>
        <taxon>Streptophyta</taxon>
        <taxon>Embryophyta</taxon>
        <taxon>Tracheophyta</taxon>
        <taxon>Spermatophyta</taxon>
        <taxon>Magnoliopsida</taxon>
        <taxon>eudicotyledons</taxon>
        <taxon>Gunneridae</taxon>
        <taxon>Pentapetalae</taxon>
        <taxon>asterids</taxon>
        <taxon>campanulids</taxon>
        <taxon>Apiales</taxon>
        <taxon>Apiaceae</taxon>
        <taxon>Apioideae</taxon>
        <taxon>apioid superclade</taxon>
        <taxon>Tordylieae</taxon>
        <taxon>Tordyliinae</taxon>
        <taxon>Heracleum</taxon>
    </lineage>
</organism>
<dbReference type="AlphaFoldDB" id="A0AAD8MD70"/>
<reference evidence="1" key="2">
    <citation type="submission" date="2023-05" db="EMBL/GenBank/DDBJ databases">
        <authorList>
            <person name="Schelkunov M.I."/>
        </authorList>
    </citation>
    <scope>NUCLEOTIDE SEQUENCE</scope>
    <source>
        <strain evidence="1">Hsosn_3</strain>
        <tissue evidence="1">Leaf</tissue>
    </source>
</reference>
<accession>A0AAD8MD70</accession>
<gene>
    <name evidence="1" type="ORF">POM88_034015</name>
</gene>
<sequence length="131" mass="14785">MFPEWINQSRGSTVSLDLPPNVSHNFLGIILCSRIWSSDKESYSVNVKTNTNDCVWRHGLPSWNTNPDDYTDTPRMILEPRTVFSITDSDESIEFTASMESRENNTVSTESGEITGFHLLYKGDECDSTAV</sequence>
<protein>
    <submittedName>
        <fullName evidence="1">Uncharacterized protein</fullName>
    </submittedName>
</protein>
<comment type="caution">
    <text evidence="1">The sequence shown here is derived from an EMBL/GenBank/DDBJ whole genome shotgun (WGS) entry which is preliminary data.</text>
</comment>
<reference evidence="1" key="1">
    <citation type="submission" date="2023-02" db="EMBL/GenBank/DDBJ databases">
        <title>Genome of toxic invasive species Heracleum sosnowskyi carries increased number of genes despite the absence of recent whole-genome duplications.</title>
        <authorList>
            <person name="Schelkunov M."/>
            <person name="Shtratnikova V."/>
            <person name="Makarenko M."/>
            <person name="Klepikova A."/>
            <person name="Omelchenko D."/>
            <person name="Novikova G."/>
            <person name="Obukhova E."/>
            <person name="Bogdanov V."/>
            <person name="Penin A."/>
            <person name="Logacheva M."/>
        </authorList>
    </citation>
    <scope>NUCLEOTIDE SEQUENCE</scope>
    <source>
        <strain evidence="1">Hsosn_3</strain>
        <tissue evidence="1">Leaf</tissue>
    </source>
</reference>
<keyword evidence="2" id="KW-1185">Reference proteome</keyword>
<name>A0AAD8MD70_9APIA</name>